<dbReference type="GO" id="GO:0003700">
    <property type="term" value="F:DNA-binding transcription factor activity"/>
    <property type="evidence" value="ECO:0007669"/>
    <property type="project" value="InterPro"/>
</dbReference>
<evidence type="ECO:0000313" key="2">
    <source>
        <dbReference type="EMBL" id="GID10770.1"/>
    </source>
</evidence>
<dbReference type="Pfam" id="PF12840">
    <property type="entry name" value="HTH_20"/>
    <property type="match status" value="1"/>
</dbReference>
<dbReference type="PROSITE" id="PS50987">
    <property type="entry name" value="HTH_ARSR_2"/>
    <property type="match status" value="1"/>
</dbReference>
<comment type="caution">
    <text evidence="2">The sequence shown here is derived from an EMBL/GenBank/DDBJ whole genome shotgun (WGS) entry which is preliminary data.</text>
</comment>
<feature type="domain" description="HTH arsR-type" evidence="1">
    <location>
        <begin position="6"/>
        <end position="101"/>
    </location>
</feature>
<dbReference type="InterPro" id="IPR011991">
    <property type="entry name" value="ArsR-like_HTH"/>
</dbReference>
<dbReference type="GO" id="GO:0032791">
    <property type="term" value="F:lead ion binding"/>
    <property type="evidence" value="ECO:0007669"/>
    <property type="project" value="TreeGrafter"/>
</dbReference>
<dbReference type="GO" id="GO:0003677">
    <property type="term" value="F:DNA binding"/>
    <property type="evidence" value="ECO:0007669"/>
    <property type="project" value="TreeGrafter"/>
</dbReference>
<dbReference type="AlphaFoldDB" id="A0A8J3IXW7"/>
<dbReference type="SUPFAM" id="SSF46785">
    <property type="entry name" value="Winged helix' DNA-binding domain"/>
    <property type="match status" value="1"/>
</dbReference>
<dbReference type="PANTHER" id="PTHR39168:SF1">
    <property type="entry name" value="TRANSCRIPTIONAL REGULATORY PROTEIN"/>
    <property type="match status" value="1"/>
</dbReference>
<dbReference type="CDD" id="cd00090">
    <property type="entry name" value="HTH_ARSR"/>
    <property type="match status" value="1"/>
</dbReference>
<dbReference type="EMBL" id="BOMB01000010">
    <property type="protein sequence ID" value="GID10770.1"/>
    <property type="molecule type" value="Genomic_DNA"/>
</dbReference>
<sequence>MAADGAERPVEVDTAAVARLIGEPARAAMLDALLAGRALAAGELARIAGVSPATASEHLSRLREGGLIEVVAQGRHRYHRLASPDVGHALEALALISPPRPVRTLRQSRANRALASGRTCYDHLAGRIGVAVHDTLVERDAIRAGGDGYLLTDPGADLLAGLGVDVAGARGARRSFARPCLDFTERRTHLAGALGAAICDRFLSQGWLVRRGTGQRGLRVTDGGRRVLADSLGIPAERYAAPAE</sequence>
<name>A0A8J3IXW7_9ACTN</name>
<dbReference type="PANTHER" id="PTHR39168">
    <property type="entry name" value="TRANSCRIPTIONAL REGULATOR-RELATED"/>
    <property type="match status" value="1"/>
</dbReference>
<dbReference type="GO" id="GO:0097063">
    <property type="term" value="F:cadmium ion sensor activity"/>
    <property type="evidence" value="ECO:0007669"/>
    <property type="project" value="TreeGrafter"/>
</dbReference>
<dbReference type="GO" id="GO:0010288">
    <property type="term" value="P:response to lead ion"/>
    <property type="evidence" value="ECO:0007669"/>
    <property type="project" value="TreeGrafter"/>
</dbReference>
<dbReference type="InterPro" id="IPR036390">
    <property type="entry name" value="WH_DNA-bd_sf"/>
</dbReference>
<evidence type="ECO:0000313" key="3">
    <source>
        <dbReference type="Proteomes" id="UP000612808"/>
    </source>
</evidence>
<dbReference type="InterPro" id="IPR052543">
    <property type="entry name" value="HTH_Metal-responsive_Reg"/>
</dbReference>
<dbReference type="InterPro" id="IPR001845">
    <property type="entry name" value="HTH_ArsR_DNA-bd_dom"/>
</dbReference>
<keyword evidence="3" id="KW-1185">Reference proteome</keyword>
<dbReference type="Gene3D" id="1.10.10.10">
    <property type="entry name" value="Winged helix-like DNA-binding domain superfamily/Winged helix DNA-binding domain"/>
    <property type="match status" value="1"/>
</dbReference>
<dbReference type="SMART" id="SM00418">
    <property type="entry name" value="HTH_ARSR"/>
    <property type="match status" value="1"/>
</dbReference>
<dbReference type="InterPro" id="IPR036388">
    <property type="entry name" value="WH-like_DNA-bd_sf"/>
</dbReference>
<gene>
    <name evidence="2" type="ORF">Aru02nite_16590</name>
</gene>
<proteinExistence type="predicted"/>
<organism evidence="2 3">
    <name type="scientific">Actinocatenispora rupis</name>
    <dbReference type="NCBI Taxonomy" id="519421"/>
    <lineage>
        <taxon>Bacteria</taxon>
        <taxon>Bacillati</taxon>
        <taxon>Actinomycetota</taxon>
        <taxon>Actinomycetes</taxon>
        <taxon>Micromonosporales</taxon>
        <taxon>Micromonosporaceae</taxon>
        <taxon>Actinocatenispora</taxon>
    </lineage>
</organism>
<dbReference type="Proteomes" id="UP000612808">
    <property type="component" value="Unassembled WGS sequence"/>
</dbReference>
<dbReference type="GO" id="GO:0046686">
    <property type="term" value="P:response to cadmium ion"/>
    <property type="evidence" value="ECO:0007669"/>
    <property type="project" value="TreeGrafter"/>
</dbReference>
<dbReference type="PRINTS" id="PR00778">
    <property type="entry name" value="HTHARSR"/>
</dbReference>
<reference evidence="2" key="1">
    <citation type="submission" date="2021-01" db="EMBL/GenBank/DDBJ databases">
        <title>Whole genome shotgun sequence of Actinocatenispora rupis NBRC 107355.</title>
        <authorList>
            <person name="Komaki H."/>
            <person name="Tamura T."/>
        </authorList>
    </citation>
    <scope>NUCLEOTIDE SEQUENCE</scope>
    <source>
        <strain evidence="2">NBRC 107355</strain>
    </source>
</reference>
<evidence type="ECO:0000259" key="1">
    <source>
        <dbReference type="PROSITE" id="PS50987"/>
    </source>
</evidence>
<protein>
    <submittedName>
        <fullName evidence="2">Transcriptional regulator</fullName>
    </submittedName>
</protein>
<accession>A0A8J3IXW7</accession>